<dbReference type="GO" id="GO:0006310">
    <property type="term" value="P:DNA recombination"/>
    <property type="evidence" value="ECO:0007669"/>
    <property type="project" value="UniProtKB-KW"/>
</dbReference>
<evidence type="ECO:0000256" key="13">
    <source>
        <dbReference type="ARBA" id="ARBA00048988"/>
    </source>
</evidence>
<evidence type="ECO:0000256" key="2">
    <source>
        <dbReference type="ARBA" id="ARBA00022741"/>
    </source>
</evidence>
<evidence type="ECO:0000256" key="6">
    <source>
        <dbReference type="ARBA" id="ARBA00022840"/>
    </source>
</evidence>
<dbReference type="GO" id="GO:0016787">
    <property type="term" value="F:hydrolase activity"/>
    <property type="evidence" value="ECO:0007669"/>
    <property type="project" value="UniProtKB-KW"/>
</dbReference>
<accession>A0A816MI50</accession>
<evidence type="ECO:0000256" key="11">
    <source>
        <dbReference type="ARBA" id="ARBA00034617"/>
    </source>
</evidence>
<feature type="domain" description="Helicase ATP-binding" evidence="14">
    <location>
        <begin position="544"/>
        <end position="733"/>
    </location>
</feature>
<protein>
    <recommendedName>
        <fullName evidence="12">DNA 3'-5' helicase</fullName>
        <ecNumber evidence="12">5.6.2.4</ecNumber>
    </recommendedName>
</protein>
<reference evidence="16" key="1">
    <citation type="submission" date="2021-01" db="EMBL/GenBank/DDBJ databases">
        <authorList>
            <consortium name="Genoscope - CEA"/>
            <person name="William W."/>
        </authorList>
    </citation>
    <scope>NUCLEOTIDE SEQUENCE</scope>
</reference>
<dbReference type="EC" id="5.6.2.4" evidence="12"/>
<evidence type="ECO:0000259" key="15">
    <source>
        <dbReference type="PROSITE" id="PS51194"/>
    </source>
</evidence>
<dbReference type="PANTHER" id="PTHR47964">
    <property type="entry name" value="ATP-DEPENDENT DNA HELICASE HOMOLOG RECG, CHLOROPLASTIC"/>
    <property type="match status" value="1"/>
</dbReference>
<dbReference type="Gramene" id="CDX77825">
    <property type="protein sequence ID" value="CDX77825"/>
    <property type="gene ID" value="GSBRNA2T00128892001"/>
</dbReference>
<keyword evidence="5" id="KW-0347">Helicase</keyword>
<keyword evidence="8" id="KW-0233">DNA recombination</keyword>
<evidence type="ECO:0000313" key="16">
    <source>
        <dbReference type="EMBL" id="CAF1997558.1"/>
    </source>
</evidence>
<dbReference type="OMA" id="GQYLIFI"/>
<organism evidence="16">
    <name type="scientific">Brassica napus</name>
    <name type="common">Rape</name>
    <dbReference type="NCBI Taxonomy" id="3708"/>
    <lineage>
        <taxon>Eukaryota</taxon>
        <taxon>Viridiplantae</taxon>
        <taxon>Streptophyta</taxon>
        <taxon>Embryophyta</taxon>
        <taxon>Tracheophyta</taxon>
        <taxon>Spermatophyta</taxon>
        <taxon>Magnoliopsida</taxon>
        <taxon>eudicotyledons</taxon>
        <taxon>Gunneridae</taxon>
        <taxon>Pentapetalae</taxon>
        <taxon>rosids</taxon>
        <taxon>malvids</taxon>
        <taxon>Brassicales</taxon>
        <taxon>Brassicaceae</taxon>
        <taxon>Brassiceae</taxon>
        <taxon>Brassica</taxon>
    </lineage>
</organism>
<dbReference type="InterPro" id="IPR045562">
    <property type="entry name" value="RecG_dom3_C"/>
</dbReference>
<dbReference type="SUPFAM" id="SSF50249">
    <property type="entry name" value="Nucleic acid-binding proteins"/>
    <property type="match status" value="1"/>
</dbReference>
<dbReference type="PROSITE" id="PS51192">
    <property type="entry name" value="HELICASE_ATP_BIND_1"/>
    <property type="match status" value="1"/>
</dbReference>
<evidence type="ECO:0000256" key="8">
    <source>
        <dbReference type="ARBA" id="ARBA00023172"/>
    </source>
</evidence>
<comment type="catalytic activity">
    <reaction evidence="11">
        <text>Couples ATP hydrolysis with the unwinding of duplex DNA by translocating in the 3'-5' direction.</text>
        <dbReference type="EC" id="5.6.2.4"/>
    </reaction>
</comment>
<evidence type="ECO:0000256" key="5">
    <source>
        <dbReference type="ARBA" id="ARBA00022806"/>
    </source>
</evidence>
<evidence type="ECO:0000256" key="12">
    <source>
        <dbReference type="ARBA" id="ARBA00034808"/>
    </source>
</evidence>
<keyword evidence="7" id="KW-0238">DNA-binding</keyword>
<dbReference type="EMBL" id="HG994371">
    <property type="protein sequence ID" value="CAF1997558.1"/>
    <property type="molecule type" value="Genomic_DNA"/>
</dbReference>
<dbReference type="InterPro" id="IPR027417">
    <property type="entry name" value="P-loop_NTPase"/>
</dbReference>
<dbReference type="GO" id="GO:0003677">
    <property type="term" value="F:DNA binding"/>
    <property type="evidence" value="ECO:0007669"/>
    <property type="project" value="UniProtKB-KW"/>
</dbReference>
<dbReference type="SMR" id="A0A816MI50"/>
<evidence type="ECO:0000256" key="4">
    <source>
        <dbReference type="ARBA" id="ARBA00022801"/>
    </source>
</evidence>
<dbReference type="AlphaFoldDB" id="A0A816MI50"/>
<evidence type="ECO:0000256" key="7">
    <source>
        <dbReference type="ARBA" id="ARBA00023125"/>
    </source>
</evidence>
<dbReference type="PROSITE" id="PS51194">
    <property type="entry name" value="HELICASE_CTER"/>
    <property type="match status" value="1"/>
</dbReference>
<dbReference type="Pfam" id="PF19833">
    <property type="entry name" value="RecG_dom3_C"/>
    <property type="match status" value="1"/>
</dbReference>
<sequence length="981" mass="109174">MAAVTRSLVQPPCGMCFAGRRLRSVIVIQAQRGNWSKMRFSNLFFSSKVWKITYRSKHSFPDNLLEQVEKCANARLETQSKLISKVAALMEYDNVDDVFDQKSDKQVKEELESACKRFPAISLGYSRPVELYSRSKFSEEANRSILKTPNENSFLPTPMPVGWLDPDSLSGTLSSFSPEPLNVVDSSTSLREEISDGSSFVVQTATSEAETTPEEEDSASAQLFLSCTIGSMPGLSKRQSYQLDTCGFHTMRKLLHHFPRTYVDLQNAHLDIEDGQYLIFVGKIVSSKAVRASSSFSFLEVIVSCEVTGRDQTPENLSCNADDKVGKTFYLHLKRFFRGARFTWQPFLNSIQEKHRPGDFVCVSGKVKALRAGNHFEMKEYNIDVLRDEDESSLSAQGRPYPIYPAKGGLSPKFLSDVISRALRILPTNMDPLPKEITTIFGLPSLHDAYIGIHEPKNLDEADLARKRLIFDEFFYLQLARLYQMLQGLGTKLEKDVLLEKFKNPVLDSVYIEDWSALSKSFVKALPYSLTPSQLSAASEIIWDLKRPIPMNRLLQGDVGCGKTVVAFLACMEVVASGYQAAFMAPTELLAIQHYEQLRDLLEKMEGVSSKPTIGLLTGSTPTKQSRMIRQDLQSGAISIIIGTHSLIAEKIEYSALRIAIVDEQQRFGVIQRGKFNSKLYGASVISKTGLPDSDDTTKADLNMAPHVLAMSATPIPRSLALALYGDISLTQITDMPLGRIPVETHIFEGNESGFEEVYSMMLKDLESGGRVYLVYPVIEQSEQLPQLRAASADLEVISQKFPNYSCGLLHGRMKSDDKEEALRKFRSGETQILLSTQVIEIGVDVPDASMMVVMNAERFGIAQLHQLRGRVGRGTRKSKCLLIGSTANSLKRLNMLGKSSDGFYLANIDLLLRGPGDLLGKKQSGHLPEFPVARLEMDGNMLQEAHIAALKVLGDSHDLEKFPALRAELSMRQPLCLLGD</sequence>
<keyword evidence="6" id="KW-0067">ATP-binding</keyword>
<keyword evidence="9" id="KW-0234">DNA repair</keyword>
<dbReference type="Pfam" id="PF00271">
    <property type="entry name" value="Helicase_C"/>
    <property type="match status" value="1"/>
</dbReference>
<keyword evidence="3" id="KW-0227">DNA damage</keyword>
<dbReference type="OrthoDB" id="416741at2759"/>
<dbReference type="NCBIfam" id="TIGR00643">
    <property type="entry name" value="recG"/>
    <property type="match status" value="1"/>
</dbReference>
<dbReference type="InterPro" id="IPR014001">
    <property type="entry name" value="Helicase_ATP-bd"/>
</dbReference>
<evidence type="ECO:0000256" key="10">
    <source>
        <dbReference type="ARBA" id="ARBA00023235"/>
    </source>
</evidence>
<comment type="catalytic activity">
    <reaction evidence="13">
        <text>ATP + H2O = ADP + phosphate + H(+)</text>
        <dbReference type="Rhea" id="RHEA:13065"/>
        <dbReference type="ChEBI" id="CHEBI:15377"/>
        <dbReference type="ChEBI" id="CHEBI:15378"/>
        <dbReference type="ChEBI" id="CHEBI:30616"/>
        <dbReference type="ChEBI" id="CHEBI:43474"/>
        <dbReference type="ChEBI" id="CHEBI:456216"/>
        <dbReference type="EC" id="5.6.2.4"/>
    </reaction>
</comment>
<feature type="domain" description="Helicase C-terminal" evidence="15">
    <location>
        <begin position="754"/>
        <end position="912"/>
    </location>
</feature>
<dbReference type="Gene3D" id="3.40.50.300">
    <property type="entry name" value="P-loop containing nucleotide triphosphate hydrolases"/>
    <property type="match status" value="2"/>
</dbReference>
<dbReference type="PANTHER" id="PTHR47964:SF1">
    <property type="entry name" value="ATP-DEPENDENT DNA HELICASE HOMOLOG RECG, CHLOROPLASTIC"/>
    <property type="match status" value="1"/>
</dbReference>
<dbReference type="InterPro" id="IPR004609">
    <property type="entry name" value="ATP-dep_DNA_helicase_RecG"/>
</dbReference>
<dbReference type="GO" id="GO:0006281">
    <property type="term" value="P:DNA repair"/>
    <property type="evidence" value="ECO:0007669"/>
    <property type="project" value="UniProtKB-KW"/>
</dbReference>
<evidence type="ECO:0000256" key="9">
    <source>
        <dbReference type="ARBA" id="ARBA00023204"/>
    </source>
</evidence>
<keyword evidence="2" id="KW-0547">Nucleotide-binding</keyword>
<dbReference type="SMART" id="SM00487">
    <property type="entry name" value="DEXDc"/>
    <property type="match status" value="1"/>
</dbReference>
<comment type="similarity">
    <text evidence="1">Belongs to the helicase family. RecG subfamily.</text>
</comment>
<dbReference type="CDD" id="cd17992">
    <property type="entry name" value="DEXHc_RecG"/>
    <property type="match status" value="1"/>
</dbReference>
<dbReference type="InterPro" id="IPR047112">
    <property type="entry name" value="RecG/Mfd"/>
</dbReference>
<dbReference type="SMART" id="SM00490">
    <property type="entry name" value="HELICc"/>
    <property type="match status" value="1"/>
</dbReference>
<dbReference type="InterPro" id="IPR012340">
    <property type="entry name" value="NA-bd_OB-fold"/>
</dbReference>
<dbReference type="GO" id="GO:0005524">
    <property type="term" value="F:ATP binding"/>
    <property type="evidence" value="ECO:0007669"/>
    <property type="project" value="UniProtKB-KW"/>
</dbReference>
<keyword evidence="10" id="KW-0413">Isomerase</keyword>
<evidence type="ECO:0000256" key="3">
    <source>
        <dbReference type="ARBA" id="ARBA00022763"/>
    </source>
</evidence>
<dbReference type="InterPro" id="IPR001650">
    <property type="entry name" value="Helicase_C-like"/>
</dbReference>
<evidence type="ECO:0000259" key="14">
    <source>
        <dbReference type="PROSITE" id="PS51192"/>
    </source>
</evidence>
<dbReference type="SUPFAM" id="SSF52540">
    <property type="entry name" value="P-loop containing nucleoside triphosphate hydrolases"/>
    <property type="match status" value="2"/>
</dbReference>
<dbReference type="Proteomes" id="UP001295469">
    <property type="component" value="Chromosome C07"/>
</dbReference>
<keyword evidence="4" id="KW-0378">Hydrolase</keyword>
<evidence type="ECO:0000256" key="1">
    <source>
        <dbReference type="ARBA" id="ARBA00007504"/>
    </source>
</evidence>
<dbReference type="InterPro" id="IPR011545">
    <property type="entry name" value="DEAD/DEAH_box_helicase_dom"/>
</dbReference>
<dbReference type="Pfam" id="PF00270">
    <property type="entry name" value="DEAD"/>
    <property type="match status" value="1"/>
</dbReference>
<dbReference type="GO" id="GO:0043138">
    <property type="term" value="F:3'-5' DNA helicase activity"/>
    <property type="evidence" value="ECO:0007669"/>
    <property type="project" value="UniProtKB-EC"/>
</dbReference>
<name>A0A816MI50_BRANA</name>
<gene>
    <name evidence="16" type="ORF">DARMORV10_C07P31870.1</name>
</gene>
<dbReference type="KEGG" id="bna:106406031"/>
<proteinExistence type="inferred from homology"/>